<dbReference type="Pfam" id="PF10551">
    <property type="entry name" value="MULE"/>
    <property type="match status" value="1"/>
</dbReference>
<dbReference type="InterPro" id="IPR018289">
    <property type="entry name" value="MULE_transposase_dom"/>
</dbReference>
<protein>
    <recommendedName>
        <fullName evidence="1">MULE transposase domain-containing protein</fullName>
    </recommendedName>
</protein>
<gene>
    <name evidence="2" type="ORF">GALMADRAFT_1359427</name>
</gene>
<evidence type="ECO:0000313" key="3">
    <source>
        <dbReference type="Proteomes" id="UP000027222"/>
    </source>
</evidence>
<keyword evidence="3" id="KW-1185">Reference proteome</keyword>
<dbReference type="Proteomes" id="UP000027222">
    <property type="component" value="Unassembled WGS sequence"/>
</dbReference>
<dbReference type="EMBL" id="KL142421">
    <property type="protein sequence ID" value="KDR66650.1"/>
    <property type="molecule type" value="Genomic_DNA"/>
</dbReference>
<dbReference type="HOGENOM" id="CLU_044890_0_1_1"/>
<reference evidence="3" key="1">
    <citation type="journal article" date="2014" name="Proc. Natl. Acad. Sci. U.S.A.">
        <title>Extensive sampling of basidiomycete genomes demonstrates inadequacy of the white-rot/brown-rot paradigm for wood decay fungi.</title>
        <authorList>
            <person name="Riley R."/>
            <person name="Salamov A.A."/>
            <person name="Brown D.W."/>
            <person name="Nagy L.G."/>
            <person name="Floudas D."/>
            <person name="Held B.W."/>
            <person name="Levasseur A."/>
            <person name="Lombard V."/>
            <person name="Morin E."/>
            <person name="Otillar R."/>
            <person name="Lindquist E.A."/>
            <person name="Sun H."/>
            <person name="LaButti K.M."/>
            <person name="Schmutz J."/>
            <person name="Jabbour D."/>
            <person name="Luo H."/>
            <person name="Baker S.E."/>
            <person name="Pisabarro A.G."/>
            <person name="Walton J.D."/>
            <person name="Blanchette R.A."/>
            <person name="Henrissat B."/>
            <person name="Martin F."/>
            <person name="Cullen D."/>
            <person name="Hibbett D.S."/>
            <person name="Grigoriev I.V."/>
        </authorList>
    </citation>
    <scope>NUCLEOTIDE SEQUENCE [LARGE SCALE GENOMIC DNA]</scope>
    <source>
        <strain evidence="3">CBS 339.88</strain>
    </source>
</reference>
<proteinExistence type="predicted"/>
<evidence type="ECO:0000313" key="2">
    <source>
        <dbReference type="EMBL" id="KDR66650.1"/>
    </source>
</evidence>
<name>A0A067S720_GALM3</name>
<sequence>MDRFDCKGYMRVTMTDGETSIAGVKIAHHRSHCPYVDISMTDKVEAIITEMIWERILEQKAQGELTEKQVYARWAAQNEERWRMDDDQVQSAIKLLKAKEGHEVEIIPVDLEDGIDAVAFTFKGILDDVGKDIIEVAMDSTWKTNALGYELYGIVGELNGQAVPLGFCFTASTNGNATAGAKDRLLRSVIRFISSKCPNIQFTLSDKDLTEINGFRTEIPQARHQLCYWHGVRYIEERLAEDKPPASYSAIRAHGIFTFIDPTWAPGVSSGWLEDGVHENDAGIPEPEWSASIGMRREDNLETKVNLLTLCS</sequence>
<dbReference type="AlphaFoldDB" id="A0A067S720"/>
<dbReference type="OrthoDB" id="2437251at2759"/>
<accession>A0A067S720</accession>
<dbReference type="STRING" id="685588.A0A067S720"/>
<feature type="domain" description="MULE transposase" evidence="1">
    <location>
        <begin position="136"/>
        <end position="230"/>
    </location>
</feature>
<evidence type="ECO:0000259" key="1">
    <source>
        <dbReference type="Pfam" id="PF10551"/>
    </source>
</evidence>
<organism evidence="2 3">
    <name type="scientific">Galerina marginata (strain CBS 339.88)</name>
    <dbReference type="NCBI Taxonomy" id="685588"/>
    <lineage>
        <taxon>Eukaryota</taxon>
        <taxon>Fungi</taxon>
        <taxon>Dikarya</taxon>
        <taxon>Basidiomycota</taxon>
        <taxon>Agaricomycotina</taxon>
        <taxon>Agaricomycetes</taxon>
        <taxon>Agaricomycetidae</taxon>
        <taxon>Agaricales</taxon>
        <taxon>Agaricineae</taxon>
        <taxon>Strophariaceae</taxon>
        <taxon>Galerina</taxon>
    </lineage>
</organism>